<dbReference type="RefSeq" id="WP_263733172.1">
    <property type="nucleotide sequence ID" value="NZ_JAOWKY010000001.1"/>
</dbReference>
<keyword evidence="4" id="KW-1185">Reference proteome</keyword>
<reference evidence="3 4" key="1">
    <citation type="submission" date="2022-10" db="EMBL/GenBank/DDBJ databases">
        <title>Defluviimonas sp. nov., isolated from ocean surface water.</title>
        <authorList>
            <person name="He W."/>
            <person name="Wang L."/>
            <person name="Zhang D.-F."/>
        </authorList>
    </citation>
    <scope>NUCLEOTIDE SEQUENCE [LARGE SCALE GENOMIC DNA]</scope>
    <source>
        <strain evidence="3 4">WL0002</strain>
    </source>
</reference>
<dbReference type="Pfam" id="PF01551">
    <property type="entry name" value="Peptidase_M23"/>
    <property type="match status" value="1"/>
</dbReference>
<dbReference type="InterPro" id="IPR016047">
    <property type="entry name" value="M23ase_b-sheet_dom"/>
</dbReference>
<feature type="chain" id="PRO_5045327448" evidence="1">
    <location>
        <begin position="20"/>
        <end position="368"/>
    </location>
</feature>
<dbReference type="Proteomes" id="UP001652542">
    <property type="component" value="Unassembled WGS sequence"/>
</dbReference>
<evidence type="ECO:0000259" key="2">
    <source>
        <dbReference type="Pfam" id="PF01551"/>
    </source>
</evidence>
<evidence type="ECO:0000256" key="1">
    <source>
        <dbReference type="SAM" id="SignalP"/>
    </source>
</evidence>
<dbReference type="InterPro" id="IPR011055">
    <property type="entry name" value="Dup_hybrid_motif"/>
</dbReference>
<keyword evidence="1" id="KW-0732">Signal</keyword>
<proteinExistence type="predicted"/>
<evidence type="ECO:0000313" key="4">
    <source>
        <dbReference type="Proteomes" id="UP001652542"/>
    </source>
</evidence>
<organism evidence="3 4">
    <name type="scientific">Albidovulum marisflavi</name>
    <dbReference type="NCBI Taxonomy" id="2984159"/>
    <lineage>
        <taxon>Bacteria</taxon>
        <taxon>Pseudomonadati</taxon>
        <taxon>Pseudomonadota</taxon>
        <taxon>Alphaproteobacteria</taxon>
        <taxon>Rhodobacterales</taxon>
        <taxon>Paracoccaceae</taxon>
        <taxon>Albidovulum</taxon>
    </lineage>
</organism>
<protein>
    <submittedName>
        <fullName evidence="3">Peptidoglycan DD-metalloendopeptidase family protein</fullName>
    </submittedName>
</protein>
<feature type="signal peptide" evidence="1">
    <location>
        <begin position="1"/>
        <end position="19"/>
    </location>
</feature>
<gene>
    <name evidence="3" type="ORF">OEW28_02665</name>
</gene>
<sequence>MPALRALAAAVFLAHPAWADTATETAERAAADLREAIATLDQAEGARNRIAALTQTIRAYELGLTALREGLRSSAIREDEIRASFEAQRDTIGQLLAAMAAMEAAPGPLVLLHPDGPEAAARTGMILTSVQPALEAEAAKLRADLQEIARMRALQVSAHSALQEGLSAAQAARTALSQAVQDRTDLPQRFLEDPEELQALVANAETLEGFARGVARLQSDIGPPMEDFASAEGTLPLPVVGTLLRRAGEADAAGIVRPGMLIATRPAALVTTPWPATIRYRGPLLDYGNVMIVEPAAGYLLVLAGLATVYGETGDVLDAGAPVGLMGGDETALAQGAGAERPETLYIELRRDAEPIDPAPWFEQTREE</sequence>
<accession>A0ABT2Z9R8</accession>
<name>A0ABT2Z9R8_9RHOB</name>
<comment type="caution">
    <text evidence="3">The sequence shown here is derived from an EMBL/GenBank/DDBJ whole genome shotgun (WGS) entry which is preliminary data.</text>
</comment>
<dbReference type="Gene3D" id="2.70.70.10">
    <property type="entry name" value="Glucose Permease (Domain IIA)"/>
    <property type="match status" value="1"/>
</dbReference>
<dbReference type="SUPFAM" id="SSF51261">
    <property type="entry name" value="Duplicated hybrid motif"/>
    <property type="match status" value="1"/>
</dbReference>
<feature type="domain" description="M23ase beta-sheet core" evidence="2">
    <location>
        <begin position="258"/>
        <end position="358"/>
    </location>
</feature>
<dbReference type="EMBL" id="JAOWKY010000001">
    <property type="protein sequence ID" value="MCV2867526.1"/>
    <property type="molecule type" value="Genomic_DNA"/>
</dbReference>
<evidence type="ECO:0000313" key="3">
    <source>
        <dbReference type="EMBL" id="MCV2867526.1"/>
    </source>
</evidence>